<dbReference type="Proteomes" id="UP000199074">
    <property type="component" value="Unassembled WGS sequence"/>
</dbReference>
<dbReference type="RefSeq" id="WP_092425817.1">
    <property type="nucleotide sequence ID" value="NZ_FPCK01000003.1"/>
</dbReference>
<dbReference type="CDD" id="cd04301">
    <property type="entry name" value="NAT_SF"/>
    <property type="match status" value="1"/>
</dbReference>
<keyword evidence="1 3" id="KW-0808">Transferase</keyword>
<evidence type="ECO:0000313" key="4">
    <source>
        <dbReference type="Proteomes" id="UP000199074"/>
    </source>
</evidence>
<dbReference type="SUPFAM" id="SSF55729">
    <property type="entry name" value="Acyl-CoA N-acyltransferases (Nat)"/>
    <property type="match status" value="1"/>
</dbReference>
<dbReference type="EMBL" id="FPCK01000003">
    <property type="protein sequence ID" value="SFV37475.1"/>
    <property type="molecule type" value="Genomic_DNA"/>
</dbReference>
<dbReference type="AlphaFoldDB" id="A0A1I7NS90"/>
<sequence>MEIRIERFKADQETQIVQLSLRAWGPVFDAMRPVVQPYVYDNFFPDGWAVRQRSDVERILQQDADNVWVALLEDTVVGWVGLAFHSLDQMGEVRIMAVDPTFHRRGIAAALLQFSFDIIKQRGLKMVMVETGDDPGHAAARAAYERAGFVRWPVARYFRQL</sequence>
<organism evidence="3 4">
    <name type="scientific">Devosia crocina</name>
    <dbReference type="NCBI Taxonomy" id="429728"/>
    <lineage>
        <taxon>Bacteria</taxon>
        <taxon>Pseudomonadati</taxon>
        <taxon>Pseudomonadota</taxon>
        <taxon>Alphaproteobacteria</taxon>
        <taxon>Hyphomicrobiales</taxon>
        <taxon>Devosiaceae</taxon>
        <taxon>Devosia</taxon>
    </lineage>
</organism>
<gene>
    <name evidence="3" type="ORF">SAMN05216456_2942</name>
</gene>
<evidence type="ECO:0000259" key="2">
    <source>
        <dbReference type="PROSITE" id="PS51186"/>
    </source>
</evidence>
<dbReference type="InterPro" id="IPR050769">
    <property type="entry name" value="NAT_camello-type"/>
</dbReference>
<dbReference type="STRING" id="429728.SAMN05216456_2942"/>
<reference evidence="3 4" key="1">
    <citation type="submission" date="2016-10" db="EMBL/GenBank/DDBJ databases">
        <authorList>
            <person name="de Groot N.N."/>
        </authorList>
    </citation>
    <scope>NUCLEOTIDE SEQUENCE [LARGE SCALE GENOMIC DNA]</scope>
    <source>
        <strain evidence="3 4">IPL20</strain>
    </source>
</reference>
<dbReference type="PROSITE" id="PS51186">
    <property type="entry name" value="GNAT"/>
    <property type="match status" value="1"/>
</dbReference>
<keyword evidence="4" id="KW-1185">Reference proteome</keyword>
<evidence type="ECO:0000256" key="1">
    <source>
        <dbReference type="ARBA" id="ARBA00022679"/>
    </source>
</evidence>
<accession>A0A1I7NS90</accession>
<dbReference type="PANTHER" id="PTHR13947">
    <property type="entry name" value="GNAT FAMILY N-ACETYLTRANSFERASE"/>
    <property type="match status" value="1"/>
</dbReference>
<evidence type="ECO:0000313" key="3">
    <source>
        <dbReference type="EMBL" id="SFV37475.1"/>
    </source>
</evidence>
<dbReference type="InterPro" id="IPR016181">
    <property type="entry name" value="Acyl_CoA_acyltransferase"/>
</dbReference>
<proteinExistence type="predicted"/>
<dbReference type="Pfam" id="PF00583">
    <property type="entry name" value="Acetyltransf_1"/>
    <property type="match status" value="1"/>
</dbReference>
<dbReference type="Gene3D" id="3.40.630.30">
    <property type="match status" value="1"/>
</dbReference>
<name>A0A1I7NS90_9HYPH</name>
<dbReference type="GO" id="GO:0008080">
    <property type="term" value="F:N-acetyltransferase activity"/>
    <property type="evidence" value="ECO:0007669"/>
    <property type="project" value="InterPro"/>
</dbReference>
<feature type="domain" description="N-acetyltransferase" evidence="2">
    <location>
        <begin position="3"/>
        <end position="161"/>
    </location>
</feature>
<dbReference type="OrthoDB" id="9789603at2"/>
<dbReference type="PANTHER" id="PTHR13947:SF37">
    <property type="entry name" value="LD18367P"/>
    <property type="match status" value="1"/>
</dbReference>
<protein>
    <submittedName>
        <fullName evidence="3">Acetyltransferase (GNAT) domain-containing protein</fullName>
    </submittedName>
</protein>
<dbReference type="InterPro" id="IPR000182">
    <property type="entry name" value="GNAT_dom"/>
</dbReference>